<organism evidence="2 3">
    <name type="scientific">Corynebacterium genitalium ATCC 33030</name>
    <dbReference type="NCBI Taxonomy" id="585529"/>
    <lineage>
        <taxon>Bacteria</taxon>
        <taxon>Bacillati</taxon>
        <taxon>Actinomycetota</taxon>
        <taxon>Actinomycetes</taxon>
        <taxon>Mycobacteriales</taxon>
        <taxon>Corynebacteriaceae</taxon>
        <taxon>Corynebacterium</taxon>
    </lineage>
</organism>
<dbReference type="Gene3D" id="3.10.180.10">
    <property type="entry name" value="2,3-Dihydroxybiphenyl 1,2-Dioxygenase, domain 1"/>
    <property type="match status" value="1"/>
</dbReference>
<evidence type="ECO:0000313" key="2">
    <source>
        <dbReference type="EMBL" id="EFK53469.1"/>
    </source>
</evidence>
<protein>
    <recommendedName>
        <fullName evidence="1">VOC domain-containing protein</fullName>
    </recommendedName>
</protein>
<reference evidence="2" key="1">
    <citation type="submission" date="2010-06" db="EMBL/GenBank/DDBJ databases">
        <authorList>
            <person name="Muzny D."/>
            <person name="Qin X."/>
            <person name="Buhay C."/>
            <person name="Dugan-Rocha S."/>
            <person name="Ding Y."/>
            <person name="Chen G."/>
            <person name="Hawes A."/>
            <person name="Holder M."/>
            <person name="Jhangiani S."/>
            <person name="Johnson A."/>
            <person name="Khan Z."/>
            <person name="Li Z."/>
            <person name="Liu W."/>
            <person name="Liu X."/>
            <person name="Perez L."/>
            <person name="Shen H."/>
            <person name="Wang Q."/>
            <person name="Watt J."/>
            <person name="Xi L."/>
            <person name="Xin Y."/>
            <person name="Zhou J."/>
            <person name="Deng J."/>
            <person name="Jiang H."/>
            <person name="Liu Y."/>
            <person name="Qu J."/>
            <person name="Song X.-Z."/>
            <person name="Zhang L."/>
            <person name="Villasana D."/>
            <person name="Johnson A."/>
            <person name="Liu J."/>
            <person name="Liyanage D."/>
            <person name="Lorensuhewa L."/>
            <person name="Robinson T."/>
            <person name="Song A."/>
            <person name="Song B.-B."/>
            <person name="Dinh H."/>
            <person name="Thornton R."/>
            <person name="Coyle M."/>
            <person name="Francisco L."/>
            <person name="Jackson L."/>
            <person name="Javaid M."/>
            <person name="Korchina V."/>
            <person name="Kovar C."/>
            <person name="Mata R."/>
            <person name="Mathew T."/>
            <person name="Ngo R."/>
            <person name="Nguyen L."/>
            <person name="Nguyen N."/>
            <person name="Okwuonu G."/>
            <person name="Ongeri F."/>
            <person name="Pham C."/>
            <person name="Simmons D."/>
            <person name="Wilczek-Boney K."/>
            <person name="Hale W."/>
            <person name="Jakkamsetti A."/>
            <person name="Pham P."/>
            <person name="Ruth R."/>
            <person name="San Lucas F."/>
            <person name="Warren J."/>
            <person name="Zhang J."/>
            <person name="Zhao Z."/>
            <person name="Zhou C."/>
            <person name="Zhu D."/>
            <person name="Lee S."/>
            <person name="Bess C."/>
            <person name="Blankenburg K."/>
            <person name="Forbes L."/>
            <person name="Fu Q."/>
            <person name="Gubbala S."/>
            <person name="Hirani K."/>
            <person name="Jayaseelan J.C."/>
            <person name="Lara F."/>
            <person name="Munidasa M."/>
            <person name="Palculict T."/>
            <person name="Patil S."/>
            <person name="Pu L.-L."/>
            <person name="Saada N."/>
            <person name="Tang L."/>
            <person name="Weissenberger G."/>
            <person name="Zhu Y."/>
            <person name="Hemphill L."/>
            <person name="Shang Y."/>
            <person name="Youmans B."/>
            <person name="Ayvaz T."/>
            <person name="Ross M."/>
            <person name="Santibanez J."/>
            <person name="Aqrawi P."/>
            <person name="Gross S."/>
            <person name="Joshi V."/>
            <person name="Fowler G."/>
            <person name="Nazareth L."/>
            <person name="Reid J."/>
            <person name="Worley K."/>
            <person name="Petrosino J."/>
            <person name="Highlander S."/>
            <person name="Gibbs R."/>
        </authorList>
    </citation>
    <scope>NUCLEOTIDE SEQUENCE [LARGE SCALE GENOMIC DNA]</scope>
    <source>
        <strain evidence="2">ATCC 33030</strain>
    </source>
</reference>
<dbReference type="InterPro" id="IPR004360">
    <property type="entry name" value="Glyas_Fos-R_dOase_dom"/>
</dbReference>
<accession>D7WDZ4</accession>
<dbReference type="eggNOG" id="COG0346">
    <property type="taxonomic scope" value="Bacteria"/>
</dbReference>
<dbReference type="InterPro" id="IPR029068">
    <property type="entry name" value="Glyas_Bleomycin-R_OHBP_Dase"/>
</dbReference>
<evidence type="ECO:0000313" key="3">
    <source>
        <dbReference type="Proteomes" id="UP000004208"/>
    </source>
</evidence>
<dbReference type="InterPro" id="IPR037523">
    <property type="entry name" value="VOC_core"/>
</dbReference>
<sequence>MIDRSIYPMPMFVTLPVTDLGAAEEFYHAAGFISLATIPDEDGSPALIHFRRQRYQDILAVPSGDITPGSSSVTFAAHDDDLGAIAEAIRATGAAVEGPVDTPWYTTDVTATDPDGHTIVFTKQRPQEAAQAQEWVDTFEMQ</sequence>
<dbReference type="AlphaFoldDB" id="D7WDZ4"/>
<name>D7WDZ4_9CORY</name>
<dbReference type="RefSeq" id="WP_005289297.1">
    <property type="nucleotide sequence ID" value="NZ_CM000961.1"/>
</dbReference>
<proteinExistence type="predicted"/>
<dbReference type="EMBL" id="ACLJ02000003">
    <property type="protein sequence ID" value="EFK53469.1"/>
    <property type="molecule type" value="Genomic_DNA"/>
</dbReference>
<dbReference type="HOGENOM" id="CLU_1599951_0_0_11"/>
<feature type="domain" description="VOC" evidence="1">
    <location>
        <begin position="9"/>
        <end position="124"/>
    </location>
</feature>
<dbReference type="Pfam" id="PF00903">
    <property type="entry name" value="Glyoxalase"/>
    <property type="match status" value="1"/>
</dbReference>
<dbReference type="Proteomes" id="UP000004208">
    <property type="component" value="Unassembled WGS sequence"/>
</dbReference>
<comment type="caution">
    <text evidence="2">The sequence shown here is derived from an EMBL/GenBank/DDBJ whole genome shotgun (WGS) entry which is preliminary data.</text>
</comment>
<dbReference type="SUPFAM" id="SSF54593">
    <property type="entry name" value="Glyoxalase/Bleomycin resistance protein/Dihydroxybiphenyl dioxygenase"/>
    <property type="match status" value="1"/>
</dbReference>
<evidence type="ECO:0000259" key="1">
    <source>
        <dbReference type="PROSITE" id="PS51819"/>
    </source>
</evidence>
<dbReference type="CDD" id="cd06587">
    <property type="entry name" value="VOC"/>
    <property type="match status" value="1"/>
</dbReference>
<dbReference type="OrthoDB" id="5066780at2"/>
<dbReference type="PROSITE" id="PS51819">
    <property type="entry name" value="VOC"/>
    <property type="match status" value="1"/>
</dbReference>
<gene>
    <name evidence="2" type="ORF">HMPREF0291_11126</name>
</gene>
<keyword evidence="3" id="KW-1185">Reference proteome</keyword>